<evidence type="ECO:0000256" key="2">
    <source>
        <dbReference type="ARBA" id="ARBA00022517"/>
    </source>
</evidence>
<evidence type="ECO:0000313" key="7">
    <source>
        <dbReference type="Proteomes" id="UP000616595"/>
    </source>
</evidence>
<evidence type="ECO:0000313" key="6">
    <source>
        <dbReference type="EMBL" id="MBC3888929.1"/>
    </source>
</evidence>
<sequence length="163" mass="18532">MKKISKEVFLEELIAPVVESLDYELADLTFEKGGKDWYLILYIDSEKGITMDDCEKVSRKVSEVLDEKDPIEQGYFLEVSSPGIDRPLKKDRHFMASINKTITIHLFAPLNGKKDFQGVLKTYTPEGLSLELETGELLELENNKIAKANLLDELNFNPHPTAE</sequence>
<dbReference type="Pfam" id="PF02576">
    <property type="entry name" value="RimP_N"/>
    <property type="match status" value="1"/>
</dbReference>
<organism evidence="6 7">
    <name type="scientific">Acetobacterium paludosum</name>
    <dbReference type="NCBI Taxonomy" id="52693"/>
    <lineage>
        <taxon>Bacteria</taxon>
        <taxon>Bacillati</taxon>
        <taxon>Bacillota</taxon>
        <taxon>Clostridia</taxon>
        <taxon>Eubacteriales</taxon>
        <taxon>Eubacteriaceae</taxon>
        <taxon>Acetobacterium</taxon>
    </lineage>
</organism>
<dbReference type="EMBL" id="WJBD01000013">
    <property type="protein sequence ID" value="MBC3888929.1"/>
    <property type="molecule type" value="Genomic_DNA"/>
</dbReference>
<dbReference type="SUPFAM" id="SSF75420">
    <property type="entry name" value="YhbC-like, N-terminal domain"/>
    <property type="match status" value="1"/>
</dbReference>
<keyword evidence="7" id="KW-1185">Reference proteome</keyword>
<comment type="caution">
    <text evidence="6">The sequence shown here is derived from an EMBL/GenBank/DDBJ whole genome shotgun (WGS) entry which is preliminary data.</text>
</comment>
<dbReference type="InterPro" id="IPR035956">
    <property type="entry name" value="RimP_N_sf"/>
</dbReference>
<dbReference type="Proteomes" id="UP000616595">
    <property type="component" value="Unassembled WGS sequence"/>
</dbReference>
<dbReference type="InterPro" id="IPR028989">
    <property type="entry name" value="RimP_N"/>
</dbReference>
<dbReference type="InterPro" id="IPR036847">
    <property type="entry name" value="RimP_C_sf"/>
</dbReference>
<reference evidence="6" key="2">
    <citation type="submission" date="2020-10" db="EMBL/GenBank/DDBJ databases">
        <title>Comparative genomics of the Acetobacterium genus.</title>
        <authorList>
            <person name="Marshall C."/>
            <person name="May H."/>
            <person name="Norman S."/>
        </authorList>
    </citation>
    <scope>NUCLEOTIDE SEQUENCE</scope>
    <source>
        <strain evidence="6">DER-2019</strain>
    </source>
</reference>
<dbReference type="PANTHER" id="PTHR33867">
    <property type="entry name" value="RIBOSOME MATURATION FACTOR RIMP"/>
    <property type="match status" value="1"/>
</dbReference>
<gene>
    <name evidence="3" type="primary">rimP</name>
    <name evidence="6" type="ORF">GH810_11450</name>
</gene>
<dbReference type="GO" id="GO:0006412">
    <property type="term" value="P:translation"/>
    <property type="evidence" value="ECO:0007669"/>
    <property type="project" value="TreeGrafter"/>
</dbReference>
<dbReference type="Pfam" id="PF17384">
    <property type="entry name" value="DUF150_C"/>
    <property type="match status" value="1"/>
</dbReference>
<keyword evidence="2 3" id="KW-0690">Ribosome biogenesis</keyword>
<dbReference type="HAMAP" id="MF_01077">
    <property type="entry name" value="RimP"/>
    <property type="match status" value="1"/>
</dbReference>
<dbReference type="InterPro" id="IPR028998">
    <property type="entry name" value="RimP_C"/>
</dbReference>
<dbReference type="AlphaFoldDB" id="A0A923HUR6"/>
<dbReference type="GO" id="GO:0005829">
    <property type="term" value="C:cytosol"/>
    <property type="evidence" value="ECO:0007669"/>
    <property type="project" value="TreeGrafter"/>
</dbReference>
<feature type="domain" description="Ribosome maturation factor RimP C-terminal" evidence="5">
    <location>
        <begin position="88"/>
        <end position="151"/>
    </location>
</feature>
<name>A0A923HUR6_9FIRM</name>
<comment type="similarity">
    <text evidence="3">Belongs to the RimP family.</text>
</comment>
<dbReference type="SUPFAM" id="SSF74942">
    <property type="entry name" value="YhbC-like, C-terminal domain"/>
    <property type="match status" value="1"/>
</dbReference>
<comment type="function">
    <text evidence="3">Required for maturation of 30S ribosomal subunits.</text>
</comment>
<dbReference type="OrthoDB" id="9805006at2"/>
<dbReference type="Gene3D" id="3.30.300.70">
    <property type="entry name" value="RimP-like superfamily, N-terminal"/>
    <property type="match status" value="1"/>
</dbReference>
<evidence type="ECO:0000256" key="1">
    <source>
        <dbReference type="ARBA" id="ARBA00022490"/>
    </source>
</evidence>
<dbReference type="PANTHER" id="PTHR33867:SF1">
    <property type="entry name" value="RIBOSOME MATURATION FACTOR RIMP"/>
    <property type="match status" value="1"/>
</dbReference>
<dbReference type="CDD" id="cd01734">
    <property type="entry name" value="YlxS_C"/>
    <property type="match status" value="1"/>
</dbReference>
<evidence type="ECO:0000256" key="3">
    <source>
        <dbReference type="HAMAP-Rule" id="MF_01077"/>
    </source>
</evidence>
<protein>
    <recommendedName>
        <fullName evidence="3">Ribosome maturation factor RimP</fullName>
    </recommendedName>
</protein>
<dbReference type="RefSeq" id="WP_148567198.1">
    <property type="nucleotide sequence ID" value="NZ_RXYA01000008.1"/>
</dbReference>
<feature type="domain" description="Ribosome maturation factor RimP N-terminal" evidence="4">
    <location>
        <begin position="13"/>
        <end position="85"/>
    </location>
</feature>
<evidence type="ECO:0000259" key="5">
    <source>
        <dbReference type="Pfam" id="PF17384"/>
    </source>
</evidence>
<proteinExistence type="inferred from homology"/>
<accession>A0A923HUR6</accession>
<dbReference type="GO" id="GO:0000028">
    <property type="term" value="P:ribosomal small subunit assembly"/>
    <property type="evidence" value="ECO:0007669"/>
    <property type="project" value="TreeGrafter"/>
</dbReference>
<evidence type="ECO:0000259" key="4">
    <source>
        <dbReference type="Pfam" id="PF02576"/>
    </source>
</evidence>
<keyword evidence="1 3" id="KW-0963">Cytoplasm</keyword>
<dbReference type="FunFam" id="3.30.300.70:FF:000001">
    <property type="entry name" value="Ribosome maturation factor RimP"/>
    <property type="match status" value="1"/>
</dbReference>
<dbReference type="InterPro" id="IPR003728">
    <property type="entry name" value="Ribosome_maturation_RimP"/>
</dbReference>
<reference evidence="6" key="1">
    <citation type="submission" date="2019-10" db="EMBL/GenBank/DDBJ databases">
        <authorList>
            <person name="Ross D.E."/>
            <person name="Gulliver D."/>
        </authorList>
    </citation>
    <scope>NUCLEOTIDE SEQUENCE</scope>
    <source>
        <strain evidence="6">DER-2019</strain>
    </source>
</reference>
<dbReference type="Gene3D" id="2.30.30.180">
    <property type="entry name" value="Ribosome maturation factor RimP, C-terminal domain"/>
    <property type="match status" value="1"/>
</dbReference>
<comment type="subcellular location">
    <subcellularLocation>
        <location evidence="3">Cytoplasm</location>
    </subcellularLocation>
</comment>